<comment type="caution">
    <text evidence="2">The sequence shown here is derived from an EMBL/GenBank/DDBJ whole genome shotgun (WGS) entry which is preliminary data.</text>
</comment>
<dbReference type="Proteomes" id="UP000605805">
    <property type="component" value="Unassembled WGS sequence"/>
</dbReference>
<dbReference type="EMBL" id="DQTV01000122">
    <property type="protein sequence ID" value="HIP57596.1"/>
    <property type="molecule type" value="Genomic_DNA"/>
</dbReference>
<dbReference type="PANTHER" id="PTHR43122">
    <property type="entry name" value="FERREDOXIN SUBUNIT OF PYRUVATE:FLAVODOXIN OXIDOREDUCTASE-RELATED"/>
    <property type="match status" value="1"/>
</dbReference>
<dbReference type="Pfam" id="PF12838">
    <property type="entry name" value="Fer4_7"/>
    <property type="match status" value="1"/>
</dbReference>
<dbReference type="PROSITE" id="PS51379">
    <property type="entry name" value="4FE4S_FER_2"/>
    <property type="match status" value="2"/>
</dbReference>
<dbReference type="InterPro" id="IPR017896">
    <property type="entry name" value="4Fe4S_Fe-S-bd"/>
</dbReference>
<accession>A0A832YZ53</accession>
<sequence length="77" mass="8595">MSPTAKVRGVVHLISDLCKGCGICVWICPRNVLEMSDKVNRFGWRIPRVKNGCVGCKLCETYCPDLAIWVEVVRNGT</sequence>
<organism evidence="2 3">
    <name type="scientific">Ignisphaera aggregans</name>
    <dbReference type="NCBI Taxonomy" id="334771"/>
    <lineage>
        <taxon>Archaea</taxon>
        <taxon>Thermoproteota</taxon>
        <taxon>Thermoprotei</taxon>
        <taxon>Desulfurococcales</taxon>
        <taxon>Desulfurococcaceae</taxon>
        <taxon>Ignisphaera</taxon>
    </lineage>
</organism>
<reference evidence="2" key="1">
    <citation type="journal article" date="2020" name="ISME J.">
        <title>Gammaproteobacteria mediating utilization of methyl-, sulfur- and petroleum organic compounds in deep ocean hydrothermal plumes.</title>
        <authorList>
            <person name="Zhou Z."/>
            <person name="Liu Y."/>
            <person name="Pan J."/>
            <person name="Cron B.R."/>
            <person name="Toner B.M."/>
            <person name="Anantharaman K."/>
            <person name="Breier J.A."/>
            <person name="Dick G.J."/>
            <person name="Li M."/>
        </authorList>
    </citation>
    <scope>NUCLEOTIDE SEQUENCE</scope>
    <source>
        <strain evidence="2">SZUA-1435</strain>
    </source>
</reference>
<dbReference type="SUPFAM" id="SSF54862">
    <property type="entry name" value="4Fe-4S ferredoxins"/>
    <property type="match status" value="1"/>
</dbReference>
<gene>
    <name evidence="2" type="ORF">EYH02_06005</name>
</gene>
<dbReference type="Gene3D" id="3.30.70.20">
    <property type="match status" value="1"/>
</dbReference>
<proteinExistence type="predicted"/>
<dbReference type="AlphaFoldDB" id="A0A832YZ53"/>
<dbReference type="PROSITE" id="PS00198">
    <property type="entry name" value="4FE4S_FER_1"/>
    <property type="match status" value="2"/>
</dbReference>
<evidence type="ECO:0000313" key="2">
    <source>
        <dbReference type="EMBL" id="HIP57596.1"/>
    </source>
</evidence>
<feature type="domain" description="4Fe-4S ferredoxin-type" evidence="1">
    <location>
        <begin position="44"/>
        <end position="73"/>
    </location>
</feature>
<name>A0A832YZ53_9CREN</name>
<dbReference type="InterPro" id="IPR017900">
    <property type="entry name" value="4Fe4S_Fe_S_CS"/>
</dbReference>
<dbReference type="PANTHER" id="PTHR43122:SF1">
    <property type="entry name" value="IRON-SULFUR-BINDING PROTEIN"/>
    <property type="match status" value="1"/>
</dbReference>
<protein>
    <submittedName>
        <fullName evidence="2">4Fe-4S dicluster domain-containing protein</fullName>
    </submittedName>
</protein>
<evidence type="ECO:0000259" key="1">
    <source>
        <dbReference type="PROSITE" id="PS51379"/>
    </source>
</evidence>
<dbReference type="GO" id="GO:0016491">
    <property type="term" value="F:oxidoreductase activity"/>
    <property type="evidence" value="ECO:0007669"/>
    <property type="project" value="UniProtKB-ARBA"/>
</dbReference>
<feature type="domain" description="4Fe-4S ferredoxin-type" evidence="1">
    <location>
        <begin position="9"/>
        <end position="38"/>
    </location>
</feature>
<evidence type="ECO:0000313" key="3">
    <source>
        <dbReference type="Proteomes" id="UP000605805"/>
    </source>
</evidence>